<name>A0A495JYX1_WILMA</name>
<dbReference type="AlphaFoldDB" id="A0A495JYX1"/>
<evidence type="ECO:0000313" key="2">
    <source>
        <dbReference type="EMBL" id="RKR94180.1"/>
    </source>
</evidence>
<keyword evidence="1" id="KW-1133">Transmembrane helix</keyword>
<reference evidence="2 3" key="1">
    <citation type="submission" date="2018-10" db="EMBL/GenBank/DDBJ databases">
        <title>Sequencing the genomes of 1000 actinobacteria strains.</title>
        <authorList>
            <person name="Klenk H.-P."/>
        </authorList>
    </citation>
    <scope>NUCLEOTIDE SEQUENCE [LARGE SCALE GENOMIC DNA]</scope>
    <source>
        <strain evidence="2 3">DSM 44343</strain>
    </source>
</reference>
<dbReference type="Proteomes" id="UP000274762">
    <property type="component" value="Unassembled WGS sequence"/>
</dbReference>
<evidence type="ECO:0000256" key="1">
    <source>
        <dbReference type="SAM" id="Phobius"/>
    </source>
</evidence>
<feature type="transmembrane region" description="Helical" evidence="1">
    <location>
        <begin position="45"/>
        <end position="66"/>
    </location>
</feature>
<sequence length="67" mass="7311">MLTSRREGDIVRPVRREHGEQLSVDDLGRTWEARRKDSKMTSSETGLLAFIQLLGGLLAGLASGSAN</sequence>
<keyword evidence="1" id="KW-0812">Transmembrane</keyword>
<comment type="caution">
    <text evidence="2">The sequence shown here is derived from an EMBL/GenBank/DDBJ whole genome shotgun (WGS) entry which is preliminary data.</text>
</comment>
<proteinExistence type="predicted"/>
<accession>A0A495JYX1</accession>
<evidence type="ECO:0000313" key="3">
    <source>
        <dbReference type="Proteomes" id="UP000274762"/>
    </source>
</evidence>
<dbReference type="EMBL" id="RBKV01000001">
    <property type="protein sequence ID" value="RKR94180.1"/>
    <property type="molecule type" value="Genomic_DNA"/>
</dbReference>
<organism evidence="2 3">
    <name type="scientific">Williamsia marianensis</name>
    <dbReference type="NCBI Taxonomy" id="85044"/>
    <lineage>
        <taxon>Bacteria</taxon>
        <taxon>Bacillati</taxon>
        <taxon>Actinomycetota</taxon>
        <taxon>Actinomycetes</taxon>
        <taxon>Mycobacteriales</taxon>
        <taxon>Nocardiaceae</taxon>
        <taxon>Williamsia</taxon>
    </lineage>
</organism>
<gene>
    <name evidence="2" type="ORF">DFJ75_0971</name>
</gene>
<protein>
    <submittedName>
        <fullName evidence="2">Uncharacterized protein</fullName>
    </submittedName>
</protein>
<keyword evidence="1" id="KW-0472">Membrane</keyword>